<dbReference type="AlphaFoldDB" id="A0A3A3FMK4"/>
<evidence type="ECO:0000259" key="1">
    <source>
        <dbReference type="PROSITE" id="PS50404"/>
    </source>
</evidence>
<dbReference type="SFLD" id="SFLDG01150">
    <property type="entry name" value="Main.1:_Beta-like"/>
    <property type="match status" value="1"/>
</dbReference>
<protein>
    <submittedName>
        <fullName evidence="3">Glutathione transferase GstA</fullName>
    </submittedName>
</protein>
<feature type="domain" description="GST C-terminal" evidence="2">
    <location>
        <begin position="87"/>
        <end position="203"/>
    </location>
</feature>
<dbReference type="CDD" id="cd03057">
    <property type="entry name" value="GST_N_Beta"/>
    <property type="match status" value="1"/>
</dbReference>
<dbReference type="PROSITE" id="PS50404">
    <property type="entry name" value="GST_NTER"/>
    <property type="match status" value="1"/>
</dbReference>
<dbReference type="Pfam" id="PF00043">
    <property type="entry name" value="GST_C"/>
    <property type="match status" value="1"/>
</dbReference>
<dbReference type="GO" id="GO:0016740">
    <property type="term" value="F:transferase activity"/>
    <property type="evidence" value="ECO:0007669"/>
    <property type="project" value="UniProtKB-KW"/>
</dbReference>
<sequence>MKLYFSPGACSLSPHIVLRELGMQFDTEKVNLADKKTASGGDYRQINPKGYVPALQLDSGEVLTEGPAIVQYLADQAPEKHLAPPAGTMERYRLVEWLNFISTELHKTFSPLFKPATPEESKKTALDTIALRLDFVEQQLQGRDFLTGNLFTVADAYMFTILGWARHVKLDLGRWPAVHGFHQRVAERPAVKAALVAEGLIKE</sequence>
<dbReference type="PANTHER" id="PTHR44051">
    <property type="entry name" value="GLUTATHIONE S-TRANSFERASE-RELATED"/>
    <property type="match status" value="1"/>
</dbReference>
<feature type="domain" description="GST N-terminal" evidence="1">
    <location>
        <begin position="1"/>
        <end position="81"/>
    </location>
</feature>
<keyword evidence="4" id="KW-1185">Reference proteome</keyword>
<dbReference type="InterPro" id="IPR004046">
    <property type="entry name" value="GST_C"/>
</dbReference>
<name>A0A3A3FMK4_9BURK</name>
<proteinExistence type="predicted"/>
<dbReference type="SFLD" id="SFLDS00019">
    <property type="entry name" value="Glutathione_Transferase_(cytos"/>
    <property type="match status" value="1"/>
</dbReference>
<gene>
    <name evidence="3" type="primary">gstA</name>
    <name evidence="3" type="ORF">D3871_01900</name>
</gene>
<dbReference type="InterPro" id="IPR004045">
    <property type="entry name" value="Glutathione_S-Trfase_N"/>
</dbReference>
<keyword evidence="3" id="KW-0808">Transferase</keyword>
<dbReference type="Gene3D" id="1.20.1050.10">
    <property type="match status" value="1"/>
</dbReference>
<evidence type="ECO:0000313" key="4">
    <source>
        <dbReference type="Proteomes" id="UP000265955"/>
    </source>
</evidence>
<accession>A0A3A3FMK4</accession>
<dbReference type="Proteomes" id="UP000265955">
    <property type="component" value="Unassembled WGS sequence"/>
</dbReference>
<dbReference type="InterPro" id="IPR010987">
    <property type="entry name" value="Glutathione-S-Trfase_C-like"/>
</dbReference>
<dbReference type="RefSeq" id="WP_119767373.1">
    <property type="nucleotide sequence ID" value="NZ_QYUO01000001.1"/>
</dbReference>
<dbReference type="PROSITE" id="PS50405">
    <property type="entry name" value="GST_CTER"/>
    <property type="match status" value="1"/>
</dbReference>
<reference evidence="4" key="1">
    <citation type="submission" date="2018-09" db="EMBL/GenBank/DDBJ databases">
        <authorList>
            <person name="Zhu H."/>
        </authorList>
    </citation>
    <scope>NUCLEOTIDE SEQUENCE [LARGE SCALE GENOMIC DNA]</scope>
    <source>
        <strain evidence="4">K1R23-30</strain>
    </source>
</reference>
<dbReference type="NCBIfam" id="NF007831">
    <property type="entry name" value="PRK10542.1"/>
    <property type="match status" value="1"/>
</dbReference>
<dbReference type="InterPro" id="IPR036282">
    <property type="entry name" value="Glutathione-S-Trfase_C_sf"/>
</dbReference>
<dbReference type="EMBL" id="QYUO01000001">
    <property type="protein sequence ID" value="RJF97422.1"/>
    <property type="molecule type" value="Genomic_DNA"/>
</dbReference>
<evidence type="ECO:0000259" key="2">
    <source>
        <dbReference type="PROSITE" id="PS50405"/>
    </source>
</evidence>
<evidence type="ECO:0000313" key="3">
    <source>
        <dbReference type="EMBL" id="RJF97422.1"/>
    </source>
</evidence>
<dbReference type="OrthoDB" id="8772754at2"/>
<dbReference type="Pfam" id="PF13409">
    <property type="entry name" value="GST_N_2"/>
    <property type="match status" value="1"/>
</dbReference>
<dbReference type="CDD" id="cd03188">
    <property type="entry name" value="GST_C_Beta"/>
    <property type="match status" value="1"/>
</dbReference>
<organism evidence="3 4">
    <name type="scientific">Noviherbaspirillum saxi</name>
    <dbReference type="NCBI Taxonomy" id="2320863"/>
    <lineage>
        <taxon>Bacteria</taxon>
        <taxon>Pseudomonadati</taxon>
        <taxon>Pseudomonadota</taxon>
        <taxon>Betaproteobacteria</taxon>
        <taxon>Burkholderiales</taxon>
        <taxon>Oxalobacteraceae</taxon>
        <taxon>Noviherbaspirillum</taxon>
    </lineage>
</organism>
<dbReference type="Gene3D" id="3.40.30.10">
    <property type="entry name" value="Glutaredoxin"/>
    <property type="match status" value="1"/>
</dbReference>
<dbReference type="PANTHER" id="PTHR44051:SF8">
    <property type="entry name" value="GLUTATHIONE S-TRANSFERASE GSTA"/>
    <property type="match status" value="1"/>
</dbReference>
<dbReference type="InterPro" id="IPR040079">
    <property type="entry name" value="Glutathione_S-Trfase"/>
</dbReference>
<dbReference type="SUPFAM" id="SSF47616">
    <property type="entry name" value="GST C-terminal domain-like"/>
    <property type="match status" value="1"/>
</dbReference>
<dbReference type="SFLD" id="SFLDG00358">
    <property type="entry name" value="Main_(cytGST)"/>
    <property type="match status" value="1"/>
</dbReference>
<comment type="caution">
    <text evidence="3">The sequence shown here is derived from an EMBL/GenBank/DDBJ whole genome shotgun (WGS) entry which is preliminary data.</text>
</comment>
<dbReference type="SUPFAM" id="SSF52833">
    <property type="entry name" value="Thioredoxin-like"/>
    <property type="match status" value="1"/>
</dbReference>
<dbReference type="InterPro" id="IPR036249">
    <property type="entry name" value="Thioredoxin-like_sf"/>
</dbReference>